<evidence type="ECO:0000256" key="7">
    <source>
        <dbReference type="ARBA" id="ARBA00023211"/>
    </source>
</evidence>
<dbReference type="Gene3D" id="3.40.630.10">
    <property type="entry name" value="Zn peptidases"/>
    <property type="match status" value="1"/>
</dbReference>
<comment type="similarity">
    <text evidence="3 8">Belongs to the peptidase M17 family.</text>
</comment>
<keyword evidence="11" id="KW-1185">Reference proteome</keyword>
<dbReference type="KEGG" id="hte:Hydth_0637"/>
<keyword evidence="4 8" id="KW-0031">Aminopeptidase</keyword>
<dbReference type="InterPro" id="IPR011356">
    <property type="entry name" value="Leucine_aapep/pepB"/>
</dbReference>
<dbReference type="GO" id="GO:0005737">
    <property type="term" value="C:cytoplasm"/>
    <property type="evidence" value="ECO:0007669"/>
    <property type="project" value="UniProtKB-SubCell"/>
</dbReference>
<dbReference type="PRINTS" id="PR00481">
    <property type="entry name" value="LAMNOPPTDASE"/>
</dbReference>
<evidence type="ECO:0000313" key="10">
    <source>
        <dbReference type="EMBL" id="BAI69100.1"/>
    </source>
</evidence>
<evidence type="ECO:0000259" key="9">
    <source>
        <dbReference type="PROSITE" id="PS00631"/>
    </source>
</evidence>
<dbReference type="eggNOG" id="COG0260">
    <property type="taxonomic scope" value="Bacteria"/>
</dbReference>
<name>D3DGZ8_HYDTT</name>
<comment type="catalytic activity">
    <reaction evidence="2 8">
        <text>Release of an N-terminal amino acid, preferentially leucine, but not glutamic or aspartic acids.</text>
        <dbReference type="EC" id="3.4.11.10"/>
    </reaction>
</comment>
<feature type="binding site" evidence="8">
    <location>
        <position position="275"/>
    </location>
    <ligand>
        <name>Mn(2+)</name>
        <dbReference type="ChEBI" id="CHEBI:29035"/>
        <label>2</label>
    </ligand>
</feature>
<dbReference type="InterPro" id="IPR023042">
    <property type="entry name" value="Peptidase_M17_leu_NH2_pept"/>
</dbReference>
<feature type="binding site" evidence="8">
    <location>
        <position position="257"/>
    </location>
    <ligand>
        <name>Mn(2+)</name>
        <dbReference type="ChEBI" id="CHEBI:29035"/>
        <label>2</label>
    </ligand>
</feature>
<comment type="catalytic activity">
    <reaction evidence="1 8">
        <text>Release of an N-terminal amino acid, Xaa-|-Yaa-, in which Xaa is preferably Leu, but may be other amino acids including Pro although not Arg or Lys, and Yaa may be Pro. Amino acid amides and methyl esters are also readily hydrolyzed, but rates on arylamides are exceedingly low.</text>
        <dbReference type="EC" id="3.4.11.1"/>
    </reaction>
</comment>
<comment type="subcellular location">
    <subcellularLocation>
        <location evidence="8">Cytoplasm</location>
    </subcellularLocation>
</comment>
<feature type="binding site" evidence="8">
    <location>
        <position position="257"/>
    </location>
    <ligand>
        <name>Mn(2+)</name>
        <dbReference type="ChEBI" id="CHEBI:29035"/>
        <label>1</label>
    </ligand>
</feature>
<dbReference type="PANTHER" id="PTHR11963:SF23">
    <property type="entry name" value="CYTOSOL AMINOPEPTIDASE"/>
    <property type="match status" value="1"/>
</dbReference>
<dbReference type="PROSITE" id="PS00631">
    <property type="entry name" value="CYTOSOL_AP"/>
    <property type="match status" value="1"/>
</dbReference>
<dbReference type="GO" id="GO:0006508">
    <property type="term" value="P:proteolysis"/>
    <property type="evidence" value="ECO:0007669"/>
    <property type="project" value="UniProtKB-KW"/>
</dbReference>
<keyword evidence="8" id="KW-0479">Metal-binding</keyword>
<dbReference type="NCBIfam" id="NF002083">
    <property type="entry name" value="PRK00913.3-5"/>
    <property type="match status" value="1"/>
</dbReference>
<dbReference type="STRING" id="608538.HTH_0639"/>
<dbReference type="Gene3D" id="3.40.220.10">
    <property type="entry name" value="Leucine Aminopeptidase, subunit E, domain 1"/>
    <property type="match status" value="1"/>
</dbReference>
<dbReference type="GO" id="GO:0070006">
    <property type="term" value="F:metalloaminopeptidase activity"/>
    <property type="evidence" value="ECO:0007669"/>
    <property type="project" value="InterPro"/>
</dbReference>
<evidence type="ECO:0000256" key="3">
    <source>
        <dbReference type="ARBA" id="ARBA00009528"/>
    </source>
</evidence>
<feature type="active site" evidence="8">
    <location>
        <position position="264"/>
    </location>
</feature>
<evidence type="ECO:0000256" key="5">
    <source>
        <dbReference type="ARBA" id="ARBA00022670"/>
    </source>
</evidence>
<proteinExistence type="inferred from homology"/>
<feature type="domain" description="Cytosol aminopeptidase" evidence="9">
    <location>
        <begin position="332"/>
        <end position="339"/>
    </location>
</feature>
<sequence length="488" mass="54321">MEVSSYEKSYQEIKDTPLAIFVFEEDFSNLKYADAFAEKLNKVLSAENFKGKEDTLIKVPLLEDDAVRTFYVVGLGKKDKASFDDYRRASAILIKRLKKDKVPFAHIYAGEIIDYKKSKAITEGLILGHYSFDKYKSKKEEESFSVERVSIYRGYEEGIKVGRVLAQAQNYARDLVNEPGNVINPITLAEIAQNLAREYGLECKVYDEKQIQEMGMHALWSVGKGSATPPRFIHLTYRPQGEPKDRIAIVGKGLTFDSGGLNIKTGDYMRTMKMDKSGACAVLGIMKALAELKPQIEVHGIIGAAENMPSGSAYRPDDIIKTMSGKTIEVDNTDAEGRITLADALWYASSLKPSHIIDMATLTGACIVALGEYTAGLFTNDDNFGDRLLEMSRETGERLWKLPMDDKKLREKLKKSDADIVNTAGRYGGAITAAMFLEEFVGEGIKWVHLDIAGPAYFKEEFGYYSKGATGFGVRTCLEYILSLDKGT</sequence>
<keyword evidence="5 8" id="KW-0645">Protease</keyword>
<evidence type="ECO:0000313" key="11">
    <source>
        <dbReference type="Proteomes" id="UP000002574"/>
    </source>
</evidence>
<dbReference type="NCBIfam" id="NF002076">
    <property type="entry name" value="PRK00913.2-3"/>
    <property type="match status" value="1"/>
</dbReference>
<dbReference type="EC" id="3.4.11.10" evidence="8"/>
<dbReference type="EC" id="3.4.11.1" evidence="8"/>
<feature type="binding site" evidence="8">
    <location>
        <position position="336"/>
    </location>
    <ligand>
        <name>Mn(2+)</name>
        <dbReference type="ChEBI" id="CHEBI:29035"/>
        <label>2</label>
    </ligand>
</feature>
<comment type="cofactor">
    <cofactor evidence="8">
        <name>Mn(2+)</name>
        <dbReference type="ChEBI" id="CHEBI:29035"/>
    </cofactor>
    <text evidence="8">Binds 2 manganese ions per subunit.</text>
</comment>
<gene>
    <name evidence="10" type="primary">pepB</name>
    <name evidence="8" type="synonym">pepA</name>
    <name evidence="10" type="ordered locus">HTH_0639</name>
</gene>
<evidence type="ECO:0000256" key="8">
    <source>
        <dbReference type="HAMAP-Rule" id="MF_00181"/>
    </source>
</evidence>
<keyword evidence="7 8" id="KW-0464">Manganese</keyword>
<reference evidence="10 11" key="1">
    <citation type="journal article" date="2010" name="J. Bacteriol.">
        <title>Complete genome sequence of the thermophilic, obligately chemolithoautotrophic hydrogen-oxidizing bacterium Hydrogenobacter thermophilus TK-6.</title>
        <authorList>
            <person name="Arai H."/>
            <person name="Kanbe H."/>
            <person name="Ishii M."/>
            <person name="Igarashi Y."/>
        </authorList>
    </citation>
    <scope>NUCLEOTIDE SEQUENCE [LARGE SCALE GENOMIC DNA]</scope>
    <source>
        <strain evidence="11">DSM 6534 / IAM 12695 / TK-6</strain>
    </source>
</reference>
<dbReference type="InterPro" id="IPR043472">
    <property type="entry name" value="Macro_dom-like"/>
</dbReference>
<evidence type="ECO:0000256" key="1">
    <source>
        <dbReference type="ARBA" id="ARBA00000135"/>
    </source>
</evidence>
<dbReference type="HAMAP" id="MF_00181">
    <property type="entry name" value="Cytosol_peptidase_M17"/>
    <property type="match status" value="1"/>
</dbReference>
<dbReference type="NCBIfam" id="NF002073">
    <property type="entry name" value="PRK00913.1-2"/>
    <property type="match status" value="1"/>
</dbReference>
<dbReference type="InterPro" id="IPR008283">
    <property type="entry name" value="Peptidase_M17_N"/>
</dbReference>
<dbReference type="SUPFAM" id="SSF53187">
    <property type="entry name" value="Zn-dependent exopeptidases"/>
    <property type="match status" value="1"/>
</dbReference>
<protein>
    <recommendedName>
        <fullName evidence="8">Probable cytosol aminopeptidase</fullName>
        <ecNumber evidence="8">3.4.11.1</ecNumber>
    </recommendedName>
    <alternativeName>
        <fullName evidence="8">Leucine aminopeptidase</fullName>
        <shortName evidence="8">LAP</shortName>
        <ecNumber evidence="8">3.4.11.10</ecNumber>
    </alternativeName>
    <alternativeName>
        <fullName evidence="8">Leucyl aminopeptidase</fullName>
    </alternativeName>
</protein>
<keyword evidence="8" id="KW-0963">Cytoplasm</keyword>
<dbReference type="SUPFAM" id="SSF52949">
    <property type="entry name" value="Macro domain-like"/>
    <property type="match status" value="1"/>
</dbReference>
<dbReference type="Pfam" id="PF02789">
    <property type="entry name" value="Peptidase_M17_N"/>
    <property type="match status" value="1"/>
</dbReference>
<dbReference type="Proteomes" id="UP000002574">
    <property type="component" value="Chromosome"/>
</dbReference>
<dbReference type="AlphaFoldDB" id="D3DGZ8"/>
<feature type="binding site" evidence="8">
    <location>
        <position position="252"/>
    </location>
    <ligand>
        <name>Mn(2+)</name>
        <dbReference type="ChEBI" id="CHEBI:29035"/>
        <label>2</label>
    </ligand>
</feature>
<evidence type="ECO:0000256" key="6">
    <source>
        <dbReference type="ARBA" id="ARBA00022801"/>
    </source>
</evidence>
<feature type="binding site" evidence="8">
    <location>
        <position position="336"/>
    </location>
    <ligand>
        <name>Mn(2+)</name>
        <dbReference type="ChEBI" id="CHEBI:29035"/>
        <label>1</label>
    </ligand>
</feature>
<accession>D3DGZ8</accession>
<dbReference type="GO" id="GO:0030145">
    <property type="term" value="F:manganese ion binding"/>
    <property type="evidence" value="ECO:0007669"/>
    <property type="project" value="UniProtKB-UniRule"/>
</dbReference>
<evidence type="ECO:0000256" key="4">
    <source>
        <dbReference type="ARBA" id="ARBA00022438"/>
    </source>
</evidence>
<feature type="active site" evidence="8">
    <location>
        <position position="338"/>
    </location>
</feature>
<dbReference type="InterPro" id="IPR000819">
    <property type="entry name" value="Peptidase_M17_C"/>
</dbReference>
<dbReference type="CDD" id="cd00433">
    <property type="entry name" value="Peptidase_M17"/>
    <property type="match status" value="1"/>
</dbReference>
<dbReference type="PATRIC" id="fig|608538.5.peg.643"/>
<feature type="binding site" evidence="8">
    <location>
        <position position="334"/>
    </location>
    <ligand>
        <name>Mn(2+)</name>
        <dbReference type="ChEBI" id="CHEBI:29035"/>
        <label>1</label>
    </ligand>
</feature>
<keyword evidence="6 8" id="KW-0378">Hydrolase</keyword>
<dbReference type="KEGG" id="hth:HTH_0639"/>
<organism evidence="10 11">
    <name type="scientific">Hydrogenobacter thermophilus (strain DSM 6534 / IAM 12695 / TK-6)</name>
    <dbReference type="NCBI Taxonomy" id="608538"/>
    <lineage>
        <taxon>Bacteria</taxon>
        <taxon>Pseudomonadati</taxon>
        <taxon>Aquificota</taxon>
        <taxon>Aquificia</taxon>
        <taxon>Aquificales</taxon>
        <taxon>Aquificaceae</taxon>
        <taxon>Hydrogenobacter</taxon>
    </lineage>
</organism>
<dbReference type="EMBL" id="AP011112">
    <property type="protein sequence ID" value="BAI69100.1"/>
    <property type="molecule type" value="Genomic_DNA"/>
</dbReference>
<comment type="function">
    <text evidence="8">Presumably involved in the processing and regular turnover of intracellular proteins. Catalyzes the removal of unsubstituted N-terminal amino acids from various peptides.</text>
</comment>
<dbReference type="PANTHER" id="PTHR11963">
    <property type="entry name" value="LEUCINE AMINOPEPTIDASE-RELATED"/>
    <property type="match status" value="1"/>
</dbReference>
<dbReference type="OrthoDB" id="9809354at2"/>
<dbReference type="Pfam" id="PF00883">
    <property type="entry name" value="Peptidase_M17"/>
    <property type="match status" value="1"/>
</dbReference>
<evidence type="ECO:0000256" key="2">
    <source>
        <dbReference type="ARBA" id="ARBA00000967"/>
    </source>
</evidence>
<dbReference type="RefSeq" id="WP_012963282.1">
    <property type="nucleotide sequence ID" value="NC_013799.1"/>
</dbReference>